<reference evidence="1" key="1">
    <citation type="submission" date="2018-05" db="EMBL/GenBank/DDBJ databases">
        <authorList>
            <person name="Lanie J.A."/>
            <person name="Ng W.-L."/>
            <person name="Kazmierczak K.M."/>
            <person name="Andrzejewski T.M."/>
            <person name="Davidsen T.M."/>
            <person name="Wayne K.J."/>
            <person name="Tettelin H."/>
            <person name="Glass J.I."/>
            <person name="Rusch D."/>
            <person name="Podicherti R."/>
            <person name="Tsui H.-C.T."/>
            <person name="Winkler M.E."/>
        </authorList>
    </citation>
    <scope>NUCLEOTIDE SEQUENCE</scope>
</reference>
<gene>
    <name evidence="1" type="ORF">METZ01_LOCUS148378</name>
</gene>
<protein>
    <submittedName>
        <fullName evidence="1">Uncharacterized protein</fullName>
    </submittedName>
</protein>
<dbReference type="EMBL" id="UINC01023580">
    <property type="protein sequence ID" value="SVA95524.1"/>
    <property type="molecule type" value="Genomic_DNA"/>
</dbReference>
<accession>A0A382A2E7</accession>
<name>A0A382A2E7_9ZZZZ</name>
<sequence>MYLIRRTFKIQKGKTRDAAQAAKELSEKYQSVGQRAPVWIYISGPTTPGPADTIYMDWVEEKLENPYREDNKSPDGLRELFQNLYQYVEDSTIDFFQYYGDTFGENKPYQ</sequence>
<organism evidence="1">
    <name type="scientific">marine metagenome</name>
    <dbReference type="NCBI Taxonomy" id="408172"/>
    <lineage>
        <taxon>unclassified sequences</taxon>
        <taxon>metagenomes</taxon>
        <taxon>ecological metagenomes</taxon>
    </lineage>
</organism>
<proteinExistence type="predicted"/>
<dbReference type="AlphaFoldDB" id="A0A382A2E7"/>
<evidence type="ECO:0000313" key="1">
    <source>
        <dbReference type="EMBL" id="SVA95524.1"/>
    </source>
</evidence>